<comment type="catalytic activity">
    <reaction evidence="1 8">
        <text>1-(2-carboxyphenylamino)-1-deoxy-D-ribulose 5-phosphate + H(+) = (1S,2R)-1-C-(indol-3-yl)glycerol 3-phosphate + CO2 + H2O</text>
        <dbReference type="Rhea" id="RHEA:23476"/>
        <dbReference type="ChEBI" id="CHEBI:15377"/>
        <dbReference type="ChEBI" id="CHEBI:15378"/>
        <dbReference type="ChEBI" id="CHEBI:16526"/>
        <dbReference type="ChEBI" id="CHEBI:58613"/>
        <dbReference type="ChEBI" id="CHEBI:58866"/>
        <dbReference type="EC" id="4.1.1.48"/>
    </reaction>
</comment>
<evidence type="ECO:0000256" key="4">
    <source>
        <dbReference type="ARBA" id="ARBA00022793"/>
    </source>
</evidence>
<dbReference type="InterPro" id="IPR045186">
    <property type="entry name" value="Indole-3-glycerol_P_synth"/>
</dbReference>
<name>A0ABP7AAP0_9ACTN</name>
<gene>
    <name evidence="10" type="primary">trpC_1</name>
    <name evidence="8" type="synonym">trpC</name>
    <name evidence="10" type="ORF">GCM10022223_52010</name>
</gene>
<keyword evidence="5 8" id="KW-0822">Tryptophan biosynthesis</keyword>
<dbReference type="PANTHER" id="PTHR22854">
    <property type="entry name" value="TRYPTOPHAN BIOSYNTHESIS PROTEIN"/>
    <property type="match status" value="1"/>
</dbReference>
<dbReference type="SUPFAM" id="SSF51366">
    <property type="entry name" value="Ribulose-phoshate binding barrel"/>
    <property type="match status" value="1"/>
</dbReference>
<evidence type="ECO:0000256" key="8">
    <source>
        <dbReference type="HAMAP-Rule" id="MF_00134"/>
    </source>
</evidence>
<feature type="domain" description="Indole-3-glycerol phosphate synthase" evidence="9">
    <location>
        <begin position="4"/>
        <end position="257"/>
    </location>
</feature>
<keyword evidence="3 8" id="KW-0028">Amino-acid biosynthesis</keyword>
<evidence type="ECO:0000256" key="6">
    <source>
        <dbReference type="ARBA" id="ARBA00023141"/>
    </source>
</evidence>
<dbReference type="InterPro" id="IPR013798">
    <property type="entry name" value="Indole-3-glycerol_P_synth_dom"/>
</dbReference>
<dbReference type="Proteomes" id="UP001501074">
    <property type="component" value="Unassembled WGS sequence"/>
</dbReference>
<proteinExistence type="inferred from homology"/>
<accession>A0ABP7AAP0</accession>
<dbReference type="Pfam" id="PF00218">
    <property type="entry name" value="IGPS"/>
    <property type="match status" value="1"/>
</dbReference>
<dbReference type="NCBIfam" id="NF001370">
    <property type="entry name" value="PRK00278.1-2"/>
    <property type="match status" value="1"/>
</dbReference>
<evidence type="ECO:0000256" key="3">
    <source>
        <dbReference type="ARBA" id="ARBA00022605"/>
    </source>
</evidence>
<dbReference type="RefSeq" id="WP_231484557.1">
    <property type="nucleotide sequence ID" value="NZ_BAAAZO010000010.1"/>
</dbReference>
<evidence type="ECO:0000256" key="1">
    <source>
        <dbReference type="ARBA" id="ARBA00001633"/>
    </source>
</evidence>
<protein>
    <recommendedName>
        <fullName evidence="8">Indole-3-glycerol phosphate synthase</fullName>
        <shortName evidence="8">IGPS</shortName>
        <ecNumber evidence="8">4.1.1.48</ecNumber>
    </recommendedName>
</protein>
<evidence type="ECO:0000256" key="2">
    <source>
        <dbReference type="ARBA" id="ARBA00004696"/>
    </source>
</evidence>
<dbReference type="Gene3D" id="3.20.20.70">
    <property type="entry name" value="Aldolase class I"/>
    <property type="match status" value="1"/>
</dbReference>
<keyword evidence="7 8" id="KW-0456">Lyase</keyword>
<evidence type="ECO:0000256" key="5">
    <source>
        <dbReference type="ARBA" id="ARBA00022822"/>
    </source>
</evidence>
<dbReference type="CDD" id="cd00331">
    <property type="entry name" value="IGPS"/>
    <property type="match status" value="1"/>
</dbReference>
<keyword evidence="6 8" id="KW-0057">Aromatic amino acid biosynthesis</keyword>
<evidence type="ECO:0000313" key="10">
    <source>
        <dbReference type="EMBL" id="GAA3628262.1"/>
    </source>
</evidence>
<comment type="pathway">
    <text evidence="2 8">Amino-acid biosynthesis; L-tryptophan biosynthesis; L-tryptophan from chorismate: step 4/5.</text>
</comment>
<keyword evidence="4 8" id="KW-0210">Decarboxylase</keyword>
<comment type="similarity">
    <text evidence="8">Belongs to the TrpC family.</text>
</comment>
<comment type="caution">
    <text evidence="10">The sequence shown here is derived from an EMBL/GenBank/DDBJ whole genome shotgun (WGS) entry which is preliminary data.</text>
</comment>
<evidence type="ECO:0000256" key="7">
    <source>
        <dbReference type="ARBA" id="ARBA00023239"/>
    </source>
</evidence>
<dbReference type="NCBIfam" id="NF001377">
    <property type="entry name" value="PRK00278.2-4"/>
    <property type="match status" value="1"/>
</dbReference>
<dbReference type="EC" id="4.1.1.48" evidence="8"/>
<dbReference type="InterPro" id="IPR001468">
    <property type="entry name" value="Indole-3-GlycerolPSynthase_CS"/>
</dbReference>
<dbReference type="EMBL" id="BAAAZO010000010">
    <property type="protein sequence ID" value="GAA3628262.1"/>
    <property type="molecule type" value="Genomic_DNA"/>
</dbReference>
<keyword evidence="11" id="KW-1185">Reference proteome</keyword>
<dbReference type="HAMAP" id="MF_00134_B">
    <property type="entry name" value="IGPS_B"/>
    <property type="match status" value="1"/>
</dbReference>
<sequence length="261" mass="27703">MNVLQRIREYKLDELAAARREEPEAGLLSQAHSAGAVRGFAAALTSSAQQPALIAEVKKASPSQGLIREHFDPGALALSYERAGAGALSVLTDGPSFAGTREHLVAARSATSLPVLRKDFLFDPYQVVQSRAWGADCVLVILAVVDDSLGKDLIGTALDLGLDVIVEVHDEDELSRAVALRAPIIGVNNRDLHTFHTTLATTERLAAQVPPDRLLVGESGIATPQDVSRMRDAGCTAILVGESLLRQDDVEAATRALLAST</sequence>
<organism evidence="10 11">
    <name type="scientific">Kineosporia mesophila</name>
    <dbReference type="NCBI Taxonomy" id="566012"/>
    <lineage>
        <taxon>Bacteria</taxon>
        <taxon>Bacillati</taxon>
        <taxon>Actinomycetota</taxon>
        <taxon>Actinomycetes</taxon>
        <taxon>Kineosporiales</taxon>
        <taxon>Kineosporiaceae</taxon>
        <taxon>Kineosporia</taxon>
    </lineage>
</organism>
<dbReference type="PROSITE" id="PS00614">
    <property type="entry name" value="IGPS"/>
    <property type="match status" value="1"/>
</dbReference>
<dbReference type="PANTHER" id="PTHR22854:SF2">
    <property type="entry name" value="INDOLE-3-GLYCEROL-PHOSPHATE SYNTHASE"/>
    <property type="match status" value="1"/>
</dbReference>
<dbReference type="InterPro" id="IPR011060">
    <property type="entry name" value="RibuloseP-bd_barrel"/>
</dbReference>
<reference evidence="11" key="1">
    <citation type="journal article" date="2019" name="Int. J. Syst. Evol. Microbiol.">
        <title>The Global Catalogue of Microorganisms (GCM) 10K type strain sequencing project: providing services to taxonomists for standard genome sequencing and annotation.</title>
        <authorList>
            <consortium name="The Broad Institute Genomics Platform"/>
            <consortium name="The Broad Institute Genome Sequencing Center for Infectious Disease"/>
            <person name="Wu L."/>
            <person name="Ma J."/>
        </authorList>
    </citation>
    <scope>NUCLEOTIDE SEQUENCE [LARGE SCALE GENOMIC DNA]</scope>
    <source>
        <strain evidence="11">JCM 16902</strain>
    </source>
</reference>
<dbReference type="InterPro" id="IPR013785">
    <property type="entry name" value="Aldolase_TIM"/>
</dbReference>
<evidence type="ECO:0000259" key="9">
    <source>
        <dbReference type="Pfam" id="PF00218"/>
    </source>
</evidence>
<evidence type="ECO:0000313" key="11">
    <source>
        <dbReference type="Proteomes" id="UP001501074"/>
    </source>
</evidence>